<dbReference type="Proteomes" id="UP000434850">
    <property type="component" value="Unassembled WGS sequence"/>
</dbReference>
<evidence type="ECO:0000256" key="5">
    <source>
        <dbReference type="ARBA" id="ARBA00023002"/>
    </source>
</evidence>
<dbReference type="Pfam" id="PF02913">
    <property type="entry name" value="FAD-oxidase_C"/>
    <property type="match status" value="1"/>
</dbReference>
<dbReference type="Gene3D" id="1.10.45.10">
    <property type="entry name" value="Vanillyl-alcohol Oxidase, Chain A, domain 4"/>
    <property type="match status" value="1"/>
</dbReference>
<comment type="caution">
    <text evidence="10">The sequence shown here is derived from an EMBL/GenBank/DDBJ whole genome shotgun (WGS) entry which is preliminary data.</text>
</comment>
<dbReference type="PANTHER" id="PTHR11748:SF119">
    <property type="entry name" value="D-2-HYDROXYGLUTARATE DEHYDROGENASE"/>
    <property type="match status" value="1"/>
</dbReference>
<dbReference type="AlphaFoldDB" id="A0A6I4ICR5"/>
<dbReference type="InterPro" id="IPR006094">
    <property type="entry name" value="Oxid_FAD_bind_N"/>
</dbReference>
<dbReference type="RefSeq" id="WP_157543405.1">
    <property type="nucleotide sequence ID" value="NZ_WQLA01000008.1"/>
</dbReference>
<keyword evidence="8" id="KW-0812">Transmembrane</keyword>
<dbReference type="GO" id="GO:1903457">
    <property type="term" value="P:lactate catabolic process"/>
    <property type="evidence" value="ECO:0007669"/>
    <property type="project" value="TreeGrafter"/>
</dbReference>
<dbReference type="Gene3D" id="3.30.70.2740">
    <property type="match status" value="1"/>
</dbReference>
<dbReference type="Pfam" id="PF01565">
    <property type="entry name" value="FAD_binding_4"/>
    <property type="match status" value="1"/>
</dbReference>
<keyword evidence="6" id="KW-0408">Iron</keyword>
<dbReference type="InterPro" id="IPR016171">
    <property type="entry name" value="Vanillyl_alc_oxidase_C-sub2"/>
</dbReference>
<dbReference type="GO" id="GO:0046872">
    <property type="term" value="F:metal ion binding"/>
    <property type="evidence" value="ECO:0007669"/>
    <property type="project" value="UniProtKB-KW"/>
</dbReference>
<dbReference type="Gene3D" id="3.30.465.10">
    <property type="match status" value="1"/>
</dbReference>
<evidence type="ECO:0000256" key="2">
    <source>
        <dbReference type="ARBA" id="ARBA00022630"/>
    </source>
</evidence>
<evidence type="ECO:0000313" key="10">
    <source>
        <dbReference type="EMBL" id="MVN93090.1"/>
    </source>
</evidence>
<dbReference type="GO" id="GO:0071949">
    <property type="term" value="F:FAD binding"/>
    <property type="evidence" value="ECO:0007669"/>
    <property type="project" value="InterPro"/>
</dbReference>
<evidence type="ECO:0000259" key="9">
    <source>
        <dbReference type="PROSITE" id="PS51387"/>
    </source>
</evidence>
<dbReference type="InterPro" id="IPR016164">
    <property type="entry name" value="FAD-linked_Oxase-like_C"/>
</dbReference>
<evidence type="ECO:0000256" key="4">
    <source>
        <dbReference type="ARBA" id="ARBA00022827"/>
    </source>
</evidence>
<reference evidence="10 11" key="1">
    <citation type="submission" date="2019-12" db="EMBL/GenBank/DDBJ databases">
        <title>Mucilaginibacter sp. HME9299 genome sequencing and assembly.</title>
        <authorList>
            <person name="Kang H."/>
            <person name="Kim H."/>
            <person name="Joh K."/>
        </authorList>
    </citation>
    <scope>NUCLEOTIDE SEQUENCE [LARGE SCALE GENOMIC DNA]</scope>
    <source>
        <strain evidence="10 11">HME9299</strain>
    </source>
</reference>
<keyword evidence="4" id="KW-0274">FAD</keyword>
<dbReference type="InterPro" id="IPR004113">
    <property type="entry name" value="FAD-bd_oxidored_4_C"/>
</dbReference>
<dbReference type="GO" id="GO:0004458">
    <property type="term" value="F:D-lactate dehydrogenase (cytochrome) activity"/>
    <property type="evidence" value="ECO:0007669"/>
    <property type="project" value="TreeGrafter"/>
</dbReference>
<feature type="domain" description="FAD-binding PCMH-type" evidence="9">
    <location>
        <begin position="47"/>
        <end position="281"/>
    </location>
</feature>
<dbReference type="PROSITE" id="PS51387">
    <property type="entry name" value="FAD_PCMH"/>
    <property type="match status" value="1"/>
</dbReference>
<comment type="cofactor">
    <cofactor evidence="1">
        <name>FAD</name>
        <dbReference type="ChEBI" id="CHEBI:57692"/>
    </cofactor>
</comment>
<evidence type="ECO:0000256" key="7">
    <source>
        <dbReference type="ARBA" id="ARBA00023014"/>
    </source>
</evidence>
<dbReference type="InterPro" id="IPR036318">
    <property type="entry name" value="FAD-bd_PCMH-like_sf"/>
</dbReference>
<keyword evidence="8" id="KW-0472">Membrane</keyword>
<dbReference type="SUPFAM" id="SSF55103">
    <property type="entry name" value="FAD-linked oxidases, C-terminal domain"/>
    <property type="match status" value="1"/>
</dbReference>
<dbReference type="OrthoDB" id="9767256at2"/>
<dbReference type="SUPFAM" id="SSF46548">
    <property type="entry name" value="alpha-helical ferredoxin"/>
    <property type="match status" value="1"/>
</dbReference>
<dbReference type="Pfam" id="PF02754">
    <property type="entry name" value="CCG"/>
    <property type="match status" value="1"/>
</dbReference>
<dbReference type="InterPro" id="IPR004017">
    <property type="entry name" value="Cys_rich_dom"/>
</dbReference>
<organism evidence="10 11">
    <name type="scientific">Mucilaginibacter aquatilis</name>
    <dbReference type="NCBI Taxonomy" id="1517760"/>
    <lineage>
        <taxon>Bacteria</taxon>
        <taxon>Pseudomonadati</taxon>
        <taxon>Bacteroidota</taxon>
        <taxon>Sphingobacteriia</taxon>
        <taxon>Sphingobacteriales</taxon>
        <taxon>Sphingobacteriaceae</taxon>
        <taxon>Mucilaginibacter</taxon>
    </lineage>
</organism>
<keyword evidence="7" id="KW-0411">Iron-sulfur</keyword>
<proteinExistence type="predicted"/>
<sequence>MKVEDVQAHVAKIDVNMLEIELRAVVSGEVRFDNGSRATYSTDGSNYRQIPIGVVLPKTREDIINTVAICNKYKAPVLSRGGGTSLAGQCCNIAVVMDMTKYFNSILSVDKEKMEAKVESGIVLDELRKVTEKEGITFGPDPATHNHCALGGMLGNNSCGTHSIMAQNAGRGSRTSDNTERLTVLTYDGLVLDVGPTTEEELEQIISEGGRKGDIYKRLKGIRDKYADLIRARFPNIPRRVSGYNIDELLPENGFNVARALVGTEGTCVTILDATLNLIPRPKYRALLVLGYPTIYEAGKHSSHIREMKPIAIEAIDDKLIIFMHKKGLRVDDLTLLPPGKGWLLVEFDGHSQQEADNKAVEVMKRLEAEGDCPQMQLFYDLGQAQKIWEIRKAGLGATAFVPGMADTWEGWEDAAVHPDHVGPYLEDFYKLMDKYQYDGALYGHFGDGCMHTRINFDFSSEEGLEKYRNFTVEATELVLKYGGSLSGEHGDGQSRADLLEMMFGEELMQAFREFKEIWDPEWKMNPGKVIDPYGQTSNLRLGPDYNPPKLKTHFSFPEDGGSFAHATIRCVGVGECRKHEGGTMCPSFMATREEQHSTRGRSRLLFEMLEGDVITKGWKSEEVKEALDLCLACKGCKSDCPVNVDMATYKAEFLSHYYEGKMRPRSAYAFGWIYWWTRLASLAPEVANFFTSNPFTAKIAKKMAGVTQKRDIPQFAKFNFRDWFYKQPRKNINKTQVILWADTFNNYFKPDTLVAAKDVLEAAGFKVIVPKQILCCGRPLYDFGMLDTAKRLLKDILSSLKEEIKQGIPIVGLEPSCVAVFRDEMTSLLPDRDDAKRLRNQVFTISEFLVKYAPDFKVPQLNKKAIVHTHCHHKAIMKTEADSKTLDKTGLDYEHLKTGCCGMAGYFGYEEGAHYDVGLAVGEQVLLPSVREAAKETLVITDGFSCREQIEQGTDREALHTAQVLQMALKQQGHNKNEAYPEKPYTVKPHIPRGTLKRYALLGGITLAVAATVTAIIKLRK</sequence>
<keyword evidence="5" id="KW-0560">Oxidoreductase</keyword>
<dbReference type="PANTHER" id="PTHR11748">
    <property type="entry name" value="D-LACTATE DEHYDROGENASE"/>
    <property type="match status" value="1"/>
</dbReference>
<dbReference type="PROSITE" id="PS00198">
    <property type="entry name" value="4FE4S_FER_1"/>
    <property type="match status" value="1"/>
</dbReference>
<evidence type="ECO:0000256" key="6">
    <source>
        <dbReference type="ARBA" id="ARBA00023004"/>
    </source>
</evidence>
<dbReference type="InterPro" id="IPR017900">
    <property type="entry name" value="4Fe4S_Fe_S_CS"/>
</dbReference>
<dbReference type="GO" id="GO:0051536">
    <property type="term" value="F:iron-sulfur cluster binding"/>
    <property type="evidence" value="ECO:0007669"/>
    <property type="project" value="UniProtKB-KW"/>
</dbReference>
<dbReference type="SUPFAM" id="SSF56176">
    <property type="entry name" value="FAD-binding/transporter-associated domain-like"/>
    <property type="match status" value="1"/>
</dbReference>
<evidence type="ECO:0000256" key="1">
    <source>
        <dbReference type="ARBA" id="ARBA00001974"/>
    </source>
</evidence>
<keyword evidence="11" id="KW-1185">Reference proteome</keyword>
<keyword evidence="3" id="KW-0479">Metal-binding</keyword>
<dbReference type="InterPro" id="IPR017896">
    <property type="entry name" value="4Fe4S_Fe-S-bd"/>
</dbReference>
<protein>
    <submittedName>
        <fullName evidence="10">FAD-binding protein</fullName>
    </submittedName>
</protein>
<dbReference type="InterPro" id="IPR016166">
    <property type="entry name" value="FAD-bd_PCMH"/>
</dbReference>
<dbReference type="InterPro" id="IPR016169">
    <property type="entry name" value="FAD-bd_PCMH_sub2"/>
</dbReference>
<dbReference type="EMBL" id="WQLA01000008">
    <property type="protein sequence ID" value="MVN93090.1"/>
    <property type="molecule type" value="Genomic_DNA"/>
</dbReference>
<accession>A0A6I4ICR5</accession>
<name>A0A6I4ICR5_9SPHI</name>
<keyword evidence="2" id="KW-0285">Flavoprotein</keyword>
<dbReference type="GO" id="GO:0008720">
    <property type="term" value="F:D-lactate dehydrogenase (NAD+) activity"/>
    <property type="evidence" value="ECO:0007669"/>
    <property type="project" value="TreeGrafter"/>
</dbReference>
<dbReference type="Pfam" id="PF13183">
    <property type="entry name" value="Fer4_8"/>
    <property type="match status" value="1"/>
</dbReference>
<dbReference type="InterPro" id="IPR016167">
    <property type="entry name" value="FAD-bd_PCMH_sub1"/>
</dbReference>
<keyword evidence="8" id="KW-1133">Transmembrane helix</keyword>
<gene>
    <name evidence="10" type="ORF">GO816_18305</name>
</gene>
<dbReference type="Gene3D" id="3.30.43.10">
    <property type="entry name" value="Uridine Diphospho-n-acetylenolpyruvylglucosamine Reductase, domain 2"/>
    <property type="match status" value="1"/>
</dbReference>
<evidence type="ECO:0000313" key="11">
    <source>
        <dbReference type="Proteomes" id="UP000434850"/>
    </source>
</evidence>
<evidence type="ECO:0000256" key="3">
    <source>
        <dbReference type="ARBA" id="ARBA00022723"/>
    </source>
</evidence>
<feature type="transmembrane region" description="Helical" evidence="8">
    <location>
        <begin position="1000"/>
        <end position="1018"/>
    </location>
</feature>
<evidence type="ECO:0000256" key="8">
    <source>
        <dbReference type="SAM" id="Phobius"/>
    </source>
</evidence>